<dbReference type="AlphaFoldDB" id="A0A495J817"/>
<dbReference type="EMBL" id="RBKU01000001">
    <property type="protein sequence ID" value="RKR85140.1"/>
    <property type="molecule type" value="Genomic_DNA"/>
</dbReference>
<keyword evidence="2" id="KW-1185">Reference proteome</keyword>
<evidence type="ECO:0000313" key="1">
    <source>
        <dbReference type="EMBL" id="RKR85140.1"/>
    </source>
</evidence>
<sequence length="50" mass="5546">MLKNGQGNSKMDISNQSPIVVEFKGTEHKGCVRTNRTRIGFILNIALISE</sequence>
<proteinExistence type="predicted"/>
<accession>A0A495J817</accession>
<dbReference type="Proteomes" id="UP000268007">
    <property type="component" value="Unassembled WGS sequence"/>
</dbReference>
<comment type="caution">
    <text evidence="1">The sequence shown here is derived from an EMBL/GenBank/DDBJ whole genome shotgun (WGS) entry which is preliminary data.</text>
</comment>
<name>A0A495J817_9SPHI</name>
<reference evidence="1 2" key="1">
    <citation type="submission" date="2018-10" db="EMBL/GenBank/DDBJ databases">
        <title>Genomic Encyclopedia of Archaeal and Bacterial Type Strains, Phase II (KMG-II): from individual species to whole genera.</title>
        <authorList>
            <person name="Goeker M."/>
        </authorList>
    </citation>
    <scope>NUCLEOTIDE SEQUENCE [LARGE SCALE GENOMIC DNA]</scope>
    <source>
        <strain evidence="1 2">DSM 18602</strain>
    </source>
</reference>
<evidence type="ECO:0000313" key="2">
    <source>
        <dbReference type="Proteomes" id="UP000268007"/>
    </source>
</evidence>
<gene>
    <name evidence="1" type="ORF">BDD43_5400</name>
</gene>
<organism evidence="1 2">
    <name type="scientific">Mucilaginibacter gracilis</name>
    <dbReference type="NCBI Taxonomy" id="423350"/>
    <lineage>
        <taxon>Bacteria</taxon>
        <taxon>Pseudomonadati</taxon>
        <taxon>Bacteroidota</taxon>
        <taxon>Sphingobacteriia</taxon>
        <taxon>Sphingobacteriales</taxon>
        <taxon>Sphingobacteriaceae</taxon>
        <taxon>Mucilaginibacter</taxon>
    </lineage>
</organism>
<protein>
    <submittedName>
        <fullName evidence="1">Uncharacterized protein</fullName>
    </submittedName>
</protein>